<dbReference type="AlphaFoldDB" id="A0A1R0GWY3"/>
<keyword evidence="2" id="KW-1185">Reference proteome</keyword>
<dbReference type="EMBL" id="LSSL01002490">
    <property type="protein sequence ID" value="OLY81407.1"/>
    <property type="molecule type" value="Genomic_DNA"/>
</dbReference>
<gene>
    <name evidence="1" type="ORF">AYI68_g4490</name>
</gene>
<reference evidence="1 2" key="1">
    <citation type="journal article" date="2016" name="Mol. Biol. Evol.">
        <title>Genome-Wide Survey of Gut Fungi (Harpellales) Reveals the First Horizontally Transferred Ubiquitin Gene from a Mosquito Host.</title>
        <authorList>
            <person name="Wang Y."/>
            <person name="White M.M."/>
            <person name="Kvist S."/>
            <person name="Moncalvo J.M."/>
        </authorList>
    </citation>
    <scope>NUCLEOTIDE SEQUENCE [LARGE SCALE GENOMIC DNA]</scope>
    <source>
        <strain evidence="1 2">ALG-7-W6</strain>
    </source>
</reference>
<accession>A0A1R0GWY3</accession>
<organism evidence="1 2">
    <name type="scientific">Smittium mucronatum</name>
    <dbReference type="NCBI Taxonomy" id="133383"/>
    <lineage>
        <taxon>Eukaryota</taxon>
        <taxon>Fungi</taxon>
        <taxon>Fungi incertae sedis</taxon>
        <taxon>Zoopagomycota</taxon>
        <taxon>Kickxellomycotina</taxon>
        <taxon>Harpellomycetes</taxon>
        <taxon>Harpellales</taxon>
        <taxon>Legeriomycetaceae</taxon>
        <taxon>Smittium</taxon>
    </lineage>
</organism>
<evidence type="ECO:0000313" key="1">
    <source>
        <dbReference type="EMBL" id="OLY81407.1"/>
    </source>
</evidence>
<evidence type="ECO:0000313" key="2">
    <source>
        <dbReference type="Proteomes" id="UP000187455"/>
    </source>
</evidence>
<sequence>MVGCLFPTAVYYRIAECAQLTAQNLLKNNHPSFDSSSTRSHQTFIPYAISTLVSHKGLLYSISGELDSYRT</sequence>
<name>A0A1R0GWY3_9FUNG</name>
<proteinExistence type="predicted"/>
<comment type="caution">
    <text evidence="1">The sequence shown here is derived from an EMBL/GenBank/DDBJ whole genome shotgun (WGS) entry which is preliminary data.</text>
</comment>
<protein>
    <submittedName>
        <fullName evidence="1">Uncharacterized protein</fullName>
    </submittedName>
</protein>
<dbReference type="Proteomes" id="UP000187455">
    <property type="component" value="Unassembled WGS sequence"/>
</dbReference>